<dbReference type="InterPro" id="IPR000571">
    <property type="entry name" value="Znf_CCCH"/>
</dbReference>
<gene>
    <name evidence="9" type="ORF">COEREDRAFT_80517</name>
</gene>
<feature type="region of interest" description="Disordered" evidence="7">
    <location>
        <begin position="190"/>
        <end position="228"/>
    </location>
</feature>
<dbReference type="InterPro" id="IPR041367">
    <property type="entry name" value="Znf-CCCH_4"/>
</dbReference>
<evidence type="ECO:0000256" key="2">
    <source>
        <dbReference type="ARBA" id="ARBA00022723"/>
    </source>
</evidence>
<dbReference type="SMART" id="SM00356">
    <property type="entry name" value="ZnF_C3H1"/>
    <property type="match status" value="1"/>
</dbReference>
<evidence type="ECO:0000256" key="3">
    <source>
        <dbReference type="ARBA" id="ARBA00022771"/>
    </source>
</evidence>
<feature type="compositionally biased region" description="Low complexity" evidence="7">
    <location>
        <begin position="28"/>
        <end position="40"/>
    </location>
</feature>
<evidence type="ECO:0000313" key="9">
    <source>
        <dbReference type="EMBL" id="PIA17519.1"/>
    </source>
</evidence>
<dbReference type="AlphaFoldDB" id="A0A2G5BET1"/>
<keyword evidence="10" id="KW-1185">Reference proteome</keyword>
<keyword evidence="2 6" id="KW-0479">Metal-binding</keyword>
<evidence type="ECO:0000256" key="5">
    <source>
        <dbReference type="ARBA" id="ARBA00023242"/>
    </source>
</evidence>
<evidence type="ECO:0000259" key="8">
    <source>
        <dbReference type="PROSITE" id="PS50103"/>
    </source>
</evidence>
<comment type="subcellular location">
    <subcellularLocation>
        <location evidence="1">Nucleus</location>
    </subcellularLocation>
</comment>
<feature type="domain" description="C3H1-type" evidence="8">
    <location>
        <begin position="1"/>
        <end position="25"/>
    </location>
</feature>
<evidence type="ECO:0000256" key="1">
    <source>
        <dbReference type="ARBA" id="ARBA00004123"/>
    </source>
</evidence>
<keyword evidence="5" id="KW-0539">Nucleus</keyword>
<feature type="compositionally biased region" description="Gly residues" evidence="7">
    <location>
        <begin position="41"/>
        <end position="50"/>
    </location>
</feature>
<feature type="region of interest" description="Disordered" evidence="7">
    <location>
        <begin position="23"/>
        <end position="56"/>
    </location>
</feature>
<dbReference type="GO" id="GO:0008270">
    <property type="term" value="F:zinc ion binding"/>
    <property type="evidence" value="ECO:0007669"/>
    <property type="project" value="UniProtKB-KW"/>
</dbReference>
<dbReference type="Proteomes" id="UP000242474">
    <property type="component" value="Unassembled WGS sequence"/>
</dbReference>
<proteinExistence type="predicted"/>
<dbReference type="PANTHER" id="PTHR46527:SF1">
    <property type="entry name" value="NUCLEOPORIN NUP42"/>
    <property type="match status" value="1"/>
</dbReference>
<dbReference type="PROSITE" id="PS50103">
    <property type="entry name" value="ZF_C3H1"/>
    <property type="match status" value="1"/>
</dbReference>
<evidence type="ECO:0000256" key="6">
    <source>
        <dbReference type="PROSITE-ProRule" id="PRU00723"/>
    </source>
</evidence>
<sequence length="391" mass="40232">MAVCQYFLQGRCSFGDRCRNEHPQNRPSGFGQSSSQMLLQGKGGGSGGGTQSNNRFSAFGASSGGFKASSGGFPQSSTFSSLSSGNKPTGFNSTGSGAFKQTSAFNSFSSGTQGGGGFNSTGEGGFKQTSAFNTGLSGGNGQGFSSNNNAFKPSSGFSAFASNNNIRSGENGGFNASSGFSSFSTAGKGGEIGGLGSEPPKSAFAATPGGEGFASGSKSKQSKGGPLQGEAIKAEIKSRPTWQLSTYGAIDGKPSLLTGKDVSPEEMHLDYVLAKQSLALPAFEAKYDKLIQEMDLGLQDISDNAESYAQKWQSLYGIPGQKEQLQQQVPAFAQTSTASKPFSQPQPELLGISALQAGSDSPLSSQDIECFKAAQFVMGKIPEAPPTAAFR</sequence>
<feature type="compositionally biased region" description="Low complexity" evidence="7">
    <location>
        <begin position="215"/>
        <end position="225"/>
    </location>
</feature>
<organism evidence="9 10">
    <name type="scientific">Coemansia reversa (strain ATCC 12441 / NRRL 1564)</name>
    <dbReference type="NCBI Taxonomy" id="763665"/>
    <lineage>
        <taxon>Eukaryota</taxon>
        <taxon>Fungi</taxon>
        <taxon>Fungi incertae sedis</taxon>
        <taxon>Zoopagomycota</taxon>
        <taxon>Kickxellomycotina</taxon>
        <taxon>Kickxellomycetes</taxon>
        <taxon>Kickxellales</taxon>
        <taxon>Kickxellaceae</taxon>
        <taxon>Coemansia</taxon>
    </lineage>
</organism>
<name>A0A2G5BET1_COERN</name>
<dbReference type="Gene3D" id="4.10.1000.10">
    <property type="entry name" value="Zinc finger, CCCH-type"/>
    <property type="match status" value="1"/>
</dbReference>
<feature type="zinc finger region" description="C3H1-type" evidence="6">
    <location>
        <begin position="1"/>
        <end position="25"/>
    </location>
</feature>
<dbReference type="InterPro" id="IPR051767">
    <property type="entry name" value="Nucleoporin_NUP42"/>
</dbReference>
<dbReference type="OrthoDB" id="20729at2759"/>
<evidence type="ECO:0000256" key="7">
    <source>
        <dbReference type="SAM" id="MobiDB-lite"/>
    </source>
</evidence>
<keyword evidence="3 6" id="KW-0863">Zinc-finger</keyword>
<reference evidence="9 10" key="1">
    <citation type="journal article" date="2015" name="Genome Biol. Evol.">
        <title>Phylogenomic analyses indicate that early fungi evolved digesting cell walls of algal ancestors of land plants.</title>
        <authorList>
            <person name="Chang Y."/>
            <person name="Wang S."/>
            <person name="Sekimoto S."/>
            <person name="Aerts A.L."/>
            <person name="Choi C."/>
            <person name="Clum A."/>
            <person name="LaButti K.M."/>
            <person name="Lindquist E.A."/>
            <person name="Yee Ngan C."/>
            <person name="Ohm R.A."/>
            <person name="Salamov A.A."/>
            <person name="Grigoriev I.V."/>
            <person name="Spatafora J.W."/>
            <person name="Berbee M.L."/>
        </authorList>
    </citation>
    <scope>NUCLEOTIDE SEQUENCE [LARGE SCALE GENOMIC DNA]</scope>
    <source>
        <strain evidence="9 10">NRRL 1564</strain>
    </source>
</reference>
<protein>
    <recommendedName>
        <fullName evidence="8">C3H1-type domain-containing protein</fullName>
    </recommendedName>
</protein>
<dbReference type="STRING" id="763665.A0A2G5BET1"/>
<evidence type="ECO:0000313" key="10">
    <source>
        <dbReference type="Proteomes" id="UP000242474"/>
    </source>
</evidence>
<feature type="compositionally biased region" description="Gly residues" evidence="7">
    <location>
        <begin position="112"/>
        <end position="125"/>
    </location>
</feature>
<accession>A0A2G5BET1</accession>
<evidence type="ECO:0000256" key="4">
    <source>
        <dbReference type="ARBA" id="ARBA00022833"/>
    </source>
</evidence>
<dbReference type="Pfam" id="PF18044">
    <property type="entry name" value="zf-CCCH_4"/>
    <property type="match status" value="1"/>
</dbReference>
<dbReference type="GO" id="GO:0005634">
    <property type="term" value="C:nucleus"/>
    <property type="evidence" value="ECO:0007669"/>
    <property type="project" value="UniProtKB-SubCell"/>
</dbReference>
<dbReference type="EMBL" id="KZ303494">
    <property type="protein sequence ID" value="PIA17519.1"/>
    <property type="molecule type" value="Genomic_DNA"/>
</dbReference>
<feature type="region of interest" description="Disordered" evidence="7">
    <location>
        <begin position="110"/>
        <end position="138"/>
    </location>
</feature>
<dbReference type="PANTHER" id="PTHR46527">
    <property type="entry name" value="NUCLEOPORIN-LIKE PROTEIN 2"/>
    <property type="match status" value="1"/>
</dbReference>
<keyword evidence="4 6" id="KW-0862">Zinc</keyword>